<name>A0A8J4VRX0_9ROSI</name>
<dbReference type="EMBL" id="JRKL02002471">
    <property type="protein sequence ID" value="KAF3958811.1"/>
    <property type="molecule type" value="Genomic_DNA"/>
</dbReference>
<dbReference type="PANTHER" id="PTHR47186:SF3">
    <property type="entry name" value="OS09G0267800 PROTEIN"/>
    <property type="match status" value="1"/>
</dbReference>
<dbReference type="Gene3D" id="3.80.10.10">
    <property type="entry name" value="Ribonuclease Inhibitor"/>
    <property type="match status" value="3"/>
</dbReference>
<feature type="domain" description="R13L1/DRL21-like LRR repeat region" evidence="1">
    <location>
        <begin position="466"/>
        <end position="524"/>
    </location>
</feature>
<feature type="domain" description="R13L1/DRL21-like LRR repeat region" evidence="1">
    <location>
        <begin position="86"/>
        <end position="212"/>
    </location>
</feature>
<dbReference type="OrthoDB" id="1928346at2759"/>
<sequence length="571" mass="64388">MANKVKTIADSLKRINGEAIEFGLLRAESINANLDTIPNRETNSFIDNSEVVGREDRVLEIVKLVTNTTSEKLSVIPIFGMAGEQIKELGCLNQLSGELDIRNLENVRDQEEARSAKLAIRAKINGLGFHWSDRSDSEVNHHNEEEVLEGLQPHENLKSLKIDGFSGKKFPSWMSSHFDYLIQINLEHCENCEQVPTLGHLPCLKALEIKGMDDVTCIGVEFYGMRSNVLFPALRTLTFWKLNIKDVNNTALERISSNLTTLKSADISRVSGHTFAPGQLFCTSIQSLWISDCGELSYIWDTSQPLISLEELTIRDCPKLRCFPRIQGLRCLDINECGFEVLTQLQLCTSLSELYIRGCPDLKSLPDLQEFHSLAQLVIYGCHNLKSIPDLGELCFLTHLAIQNCSNITRLPEGSLKCLKSLEIGGYCEELDVFPSLNFIQHSHTTLQYLELKGWAKLNSLPGEIQQFTALETLVIKGFDGIETLPEWLGNLSSLKKLQIGWCNNLMHLPTTTTRLIKLEELESWGCSKLKERCAKESGEEWLKIAHIPKIRMFESYLGRFDSSALTVIDR</sequence>
<gene>
    <name evidence="2" type="ORF">CMV_016317</name>
</gene>
<dbReference type="Proteomes" id="UP000737018">
    <property type="component" value="Unassembled WGS sequence"/>
</dbReference>
<dbReference type="PANTHER" id="PTHR47186">
    <property type="entry name" value="LEUCINE-RICH REPEAT-CONTAINING PROTEIN 57"/>
    <property type="match status" value="1"/>
</dbReference>
<evidence type="ECO:0000313" key="3">
    <source>
        <dbReference type="Proteomes" id="UP000737018"/>
    </source>
</evidence>
<dbReference type="Pfam" id="PF25019">
    <property type="entry name" value="LRR_R13L1-DRL21"/>
    <property type="match status" value="3"/>
</dbReference>
<dbReference type="SUPFAM" id="SSF52047">
    <property type="entry name" value="RNI-like"/>
    <property type="match status" value="1"/>
</dbReference>
<evidence type="ECO:0000259" key="1">
    <source>
        <dbReference type="Pfam" id="PF25019"/>
    </source>
</evidence>
<proteinExistence type="predicted"/>
<dbReference type="SUPFAM" id="SSF52058">
    <property type="entry name" value="L domain-like"/>
    <property type="match status" value="1"/>
</dbReference>
<dbReference type="AlphaFoldDB" id="A0A8J4VRX0"/>
<dbReference type="InterPro" id="IPR032675">
    <property type="entry name" value="LRR_dom_sf"/>
</dbReference>
<accession>A0A8J4VRX0</accession>
<organism evidence="2 3">
    <name type="scientific">Castanea mollissima</name>
    <name type="common">Chinese chestnut</name>
    <dbReference type="NCBI Taxonomy" id="60419"/>
    <lineage>
        <taxon>Eukaryota</taxon>
        <taxon>Viridiplantae</taxon>
        <taxon>Streptophyta</taxon>
        <taxon>Embryophyta</taxon>
        <taxon>Tracheophyta</taxon>
        <taxon>Spermatophyta</taxon>
        <taxon>Magnoliopsida</taxon>
        <taxon>eudicotyledons</taxon>
        <taxon>Gunneridae</taxon>
        <taxon>Pentapetalae</taxon>
        <taxon>rosids</taxon>
        <taxon>fabids</taxon>
        <taxon>Fagales</taxon>
        <taxon>Fagaceae</taxon>
        <taxon>Castanea</taxon>
    </lineage>
</organism>
<protein>
    <recommendedName>
        <fullName evidence="1">R13L1/DRL21-like LRR repeat region domain-containing protein</fullName>
    </recommendedName>
</protein>
<dbReference type="InterPro" id="IPR056789">
    <property type="entry name" value="LRR_R13L1-DRL21"/>
</dbReference>
<feature type="domain" description="R13L1/DRL21-like LRR repeat region" evidence="1">
    <location>
        <begin position="340"/>
        <end position="405"/>
    </location>
</feature>
<comment type="caution">
    <text evidence="2">The sequence shown here is derived from an EMBL/GenBank/DDBJ whole genome shotgun (WGS) entry which is preliminary data.</text>
</comment>
<evidence type="ECO:0000313" key="2">
    <source>
        <dbReference type="EMBL" id="KAF3958811.1"/>
    </source>
</evidence>
<keyword evidence="3" id="KW-1185">Reference proteome</keyword>
<reference evidence="2" key="1">
    <citation type="submission" date="2020-03" db="EMBL/GenBank/DDBJ databases">
        <title>Castanea mollissima Vanexum genome sequencing.</title>
        <authorList>
            <person name="Staton M."/>
        </authorList>
    </citation>
    <scope>NUCLEOTIDE SEQUENCE</scope>
    <source>
        <tissue evidence="2">Leaf</tissue>
    </source>
</reference>